<name>A0ABT7K4M2_9HYPH</name>
<keyword evidence="3" id="KW-1185">Reference proteome</keyword>
<dbReference type="Proteomes" id="UP001172645">
    <property type="component" value="Unassembled WGS sequence"/>
</dbReference>
<dbReference type="RefSeq" id="WP_285871437.1">
    <property type="nucleotide sequence ID" value="NZ_JARFYM010000025.1"/>
</dbReference>
<feature type="chain" id="PRO_5045683530" evidence="1">
    <location>
        <begin position="20"/>
        <end position="178"/>
    </location>
</feature>
<evidence type="ECO:0000256" key="1">
    <source>
        <dbReference type="SAM" id="SignalP"/>
    </source>
</evidence>
<dbReference type="EMBL" id="JARFYM010000025">
    <property type="protein sequence ID" value="MDL2402094.1"/>
    <property type="molecule type" value="Genomic_DNA"/>
</dbReference>
<evidence type="ECO:0000313" key="2">
    <source>
        <dbReference type="EMBL" id="MDL2402094.1"/>
    </source>
</evidence>
<organism evidence="2 3">
    <name type="scientific">Rhizobium mayense</name>
    <dbReference type="NCBI Taxonomy" id="1312184"/>
    <lineage>
        <taxon>Bacteria</taxon>
        <taxon>Pseudomonadati</taxon>
        <taxon>Pseudomonadota</taxon>
        <taxon>Alphaproteobacteria</taxon>
        <taxon>Hyphomicrobiales</taxon>
        <taxon>Rhizobiaceae</taxon>
        <taxon>Rhizobium/Agrobacterium group</taxon>
        <taxon>Rhizobium</taxon>
    </lineage>
</organism>
<accession>A0ABT7K4M2</accession>
<proteinExistence type="predicted"/>
<gene>
    <name evidence="2" type="ORF">PY649_24620</name>
</gene>
<evidence type="ECO:0000313" key="3">
    <source>
        <dbReference type="Proteomes" id="UP001172645"/>
    </source>
</evidence>
<sequence length="178" mass="18623">MHAVLALSACAAVVGLFYAATPIESLGPVAVDDGKLYGLPPINSLQAVIDASPATPLPAIANVAVPIPAERSTSLAKLAIARVHAQKAKAPLPASPDVRRFDECLPQCETRDPMIAGYTVDNDYAESRQLQASDDHADEPGFSPLKDATYAVARVADASGAALKGGRKMLDHVIPTDW</sequence>
<comment type="caution">
    <text evidence="2">The sequence shown here is derived from an EMBL/GenBank/DDBJ whole genome shotgun (WGS) entry which is preliminary data.</text>
</comment>
<reference evidence="2" key="1">
    <citation type="submission" date="2023-06" db="EMBL/GenBank/DDBJ databases">
        <title>Phylogenetic Diversity of Rhizobium strains.</title>
        <authorList>
            <person name="Moura F.T."/>
            <person name="Helene L.C.F."/>
            <person name="Hungria M."/>
        </authorList>
    </citation>
    <scope>NUCLEOTIDE SEQUENCE</scope>
    <source>
        <strain evidence="2">CCGE526</strain>
    </source>
</reference>
<feature type="signal peptide" evidence="1">
    <location>
        <begin position="1"/>
        <end position="19"/>
    </location>
</feature>
<keyword evidence="1" id="KW-0732">Signal</keyword>
<protein>
    <submittedName>
        <fullName evidence="2">Uncharacterized protein</fullName>
    </submittedName>
</protein>